<reference evidence="4 5" key="1">
    <citation type="submission" date="2024-01" db="EMBL/GenBank/DDBJ databases">
        <authorList>
            <person name="Allen C."/>
            <person name="Tagirdzhanova G."/>
        </authorList>
    </citation>
    <scope>NUCLEOTIDE SEQUENCE [LARGE SCALE GENOMIC DNA]</scope>
</reference>
<evidence type="ECO:0000313" key="5">
    <source>
        <dbReference type="Proteomes" id="UP001642482"/>
    </source>
</evidence>
<evidence type="ECO:0000256" key="1">
    <source>
        <dbReference type="ARBA" id="ARBA00023242"/>
    </source>
</evidence>
<protein>
    <recommendedName>
        <fullName evidence="3">Zn(2)-C6 fungal-type domain-containing protein</fullName>
    </recommendedName>
</protein>
<dbReference type="Gene3D" id="4.10.240.10">
    <property type="entry name" value="Zn(2)-C6 fungal-type DNA-binding domain"/>
    <property type="match status" value="1"/>
</dbReference>
<dbReference type="PROSITE" id="PS50048">
    <property type="entry name" value="ZN2_CY6_FUNGAL_2"/>
    <property type="match status" value="1"/>
</dbReference>
<organism evidence="4 5">
    <name type="scientific">Sporothrix eucalyptigena</name>
    <dbReference type="NCBI Taxonomy" id="1812306"/>
    <lineage>
        <taxon>Eukaryota</taxon>
        <taxon>Fungi</taxon>
        <taxon>Dikarya</taxon>
        <taxon>Ascomycota</taxon>
        <taxon>Pezizomycotina</taxon>
        <taxon>Sordariomycetes</taxon>
        <taxon>Sordariomycetidae</taxon>
        <taxon>Ophiostomatales</taxon>
        <taxon>Ophiostomataceae</taxon>
        <taxon>Sporothrix</taxon>
    </lineage>
</organism>
<comment type="caution">
    <text evidence="4">The sequence shown here is derived from an EMBL/GenBank/DDBJ whole genome shotgun (WGS) entry which is preliminary data.</text>
</comment>
<dbReference type="PROSITE" id="PS00463">
    <property type="entry name" value="ZN2_CY6_FUNGAL_1"/>
    <property type="match status" value="1"/>
</dbReference>
<feature type="compositionally biased region" description="Low complexity" evidence="2">
    <location>
        <begin position="47"/>
        <end position="60"/>
    </location>
</feature>
<name>A0ABP0B1R9_9PEZI</name>
<dbReference type="InterPro" id="IPR001138">
    <property type="entry name" value="Zn2Cys6_DnaBD"/>
</dbReference>
<feature type="compositionally biased region" description="Low complexity" evidence="2">
    <location>
        <begin position="68"/>
        <end position="87"/>
    </location>
</feature>
<evidence type="ECO:0000313" key="4">
    <source>
        <dbReference type="EMBL" id="CAK7213474.1"/>
    </source>
</evidence>
<dbReference type="PANTHER" id="PTHR37534">
    <property type="entry name" value="TRANSCRIPTIONAL ACTIVATOR PROTEIN UGA3"/>
    <property type="match status" value="1"/>
</dbReference>
<dbReference type="SMART" id="SM00066">
    <property type="entry name" value="GAL4"/>
    <property type="match status" value="1"/>
</dbReference>
<dbReference type="InterPro" id="IPR036864">
    <property type="entry name" value="Zn2-C6_fun-type_DNA-bd_sf"/>
</dbReference>
<dbReference type="Proteomes" id="UP001642482">
    <property type="component" value="Unassembled WGS sequence"/>
</dbReference>
<dbReference type="PANTHER" id="PTHR37534:SF46">
    <property type="entry name" value="ZN(II)2CYS6 TRANSCRIPTION FACTOR (EUROFUNG)"/>
    <property type="match status" value="1"/>
</dbReference>
<gene>
    <name evidence="4" type="ORF">SEUCBS140593_001867</name>
</gene>
<proteinExistence type="predicted"/>
<accession>A0ABP0B1R9</accession>
<dbReference type="SUPFAM" id="SSF57701">
    <property type="entry name" value="Zn2/Cys6 DNA-binding domain"/>
    <property type="match status" value="1"/>
</dbReference>
<evidence type="ECO:0000259" key="3">
    <source>
        <dbReference type="PROSITE" id="PS50048"/>
    </source>
</evidence>
<sequence length="570" mass="62937">MLTRPRLRTKTGCLTCRRRRKKCCEQRPRCRDCTRHGLDCVWPETGPSASTPTSQTSPASLRSPGTISVSPRTTTSQPSSRTSTGRSAVARWPRSHSHSHSQMQSWQSLWHRPSLTILSPSQPVLDETSLLNHFVVGFMPLLVRAEAHPGFREVSCLYIATSTKPWLRALFASVAALHLGQGTPALQAVADRYYQTALASYSRILESGEARGTEDWLLSAAVFFYLYEQWRSGVASNIRQHLEGTAQLLRLRRMARRSVQQSIETDIHCEYRLCPALKTPSVMDRIAAESFLYHIAIVSIVDPDVDTLSSRFSWADVDEGLCYNPYPAASDAANSPVLGHGGAPSVYRLAFEVTRLGRHWPLVLYDRLEAANLRRTLDELKVAALLAIDPDSAAGASSPTVRLYLLAIEIYLVKLLDGGEDDGYGNIHVVLSSDPYVQHLAQAAMAIIRHELYGHSGNASSHSSGSFDDVGMNSSIHNQYGGLSSSTDLGWPMVILACAISEEADMQLLKASLIGIWQTSFCGYVRRIALVIERVWTWRAWPAIGEGEGIRDGLCLLTQPGGLAKFLNFE</sequence>
<dbReference type="CDD" id="cd00067">
    <property type="entry name" value="GAL4"/>
    <property type="match status" value="1"/>
</dbReference>
<feature type="region of interest" description="Disordered" evidence="2">
    <location>
        <begin position="46"/>
        <end position="97"/>
    </location>
</feature>
<keyword evidence="1" id="KW-0539">Nucleus</keyword>
<feature type="domain" description="Zn(2)-C6 fungal-type" evidence="3">
    <location>
        <begin position="12"/>
        <end position="42"/>
    </location>
</feature>
<dbReference type="EMBL" id="CAWUHD010000011">
    <property type="protein sequence ID" value="CAK7213474.1"/>
    <property type="molecule type" value="Genomic_DNA"/>
</dbReference>
<keyword evidence="5" id="KW-1185">Reference proteome</keyword>
<dbReference type="Pfam" id="PF00172">
    <property type="entry name" value="Zn_clus"/>
    <property type="match status" value="1"/>
</dbReference>
<evidence type="ECO:0000256" key="2">
    <source>
        <dbReference type="SAM" id="MobiDB-lite"/>
    </source>
</evidence>